<reference evidence="8" key="2">
    <citation type="submission" date="2022-01" db="EMBL/GenBank/DDBJ databases">
        <authorList>
            <person name="Yamashiro T."/>
            <person name="Shiraishi A."/>
            <person name="Satake H."/>
            <person name="Nakayama K."/>
        </authorList>
    </citation>
    <scope>NUCLEOTIDE SEQUENCE</scope>
</reference>
<evidence type="ECO:0000256" key="2">
    <source>
        <dbReference type="ARBA" id="ARBA00022695"/>
    </source>
</evidence>
<accession>A0ABQ5BAU6</accession>
<sequence>MYLATSEENASVVLMAERGMRQILVYFVSRTLHGAELKYPKLEKLILPLVYAARKLQRYFQAHPIQVLSDKPIKQILAKLEKLGRIAKWAIELGEREIEFRGRNSIKGKILADFLAETQLMENREAKNKEVKGKELEPENAWKLFTNGASSFDGSGACLMVVSPKGKEYTYALRFEFKITNNKAEYKAPWVGLRIAKEIEIRELIIFVDSQIVANQVKGLFEARQPTIKQYLEKMMDLLSGFPSYSIKHIKREQNKKADALSKLASMTFSKLAKEVLVEVIQNKSITEKEVADIVKEEGDNWMTPIREYLRSGALPDDPQKARKLRIKAPLYKMIEEKLYRRSYLSPWLRCVGLMQAKNIIKEVHEGSCGMHSGPRSVVSKITRLGYYWPSMHKDAKELIQKCEACQIYSSVPRKPKEELTFIMSAWPFSQRGIDIVGPLPTAPGGVRCGDSNHLLKNVKTTERQEQCAFIGGSWSDSGEEDDEKVKDETCLVAQASSEICLESRLGTVNEWIKR</sequence>
<dbReference type="CDD" id="cd09279">
    <property type="entry name" value="RNase_HI_like"/>
    <property type="match status" value="1"/>
</dbReference>
<dbReference type="InterPro" id="IPR041588">
    <property type="entry name" value="Integrase_H2C2"/>
</dbReference>
<evidence type="ECO:0000313" key="8">
    <source>
        <dbReference type="EMBL" id="GJT11985.1"/>
    </source>
</evidence>
<dbReference type="PROSITE" id="PS50879">
    <property type="entry name" value="RNASE_H_1"/>
    <property type="match status" value="1"/>
</dbReference>
<evidence type="ECO:0000256" key="4">
    <source>
        <dbReference type="ARBA" id="ARBA00022759"/>
    </source>
</evidence>
<gene>
    <name evidence="8" type="ORF">Tco_0859027</name>
</gene>
<dbReference type="SUPFAM" id="SSF53098">
    <property type="entry name" value="Ribonuclease H-like"/>
    <property type="match status" value="1"/>
</dbReference>
<dbReference type="Pfam" id="PF13456">
    <property type="entry name" value="RVT_3"/>
    <property type="match status" value="1"/>
</dbReference>
<dbReference type="Pfam" id="PF17917">
    <property type="entry name" value="RT_RNaseH"/>
    <property type="match status" value="1"/>
</dbReference>
<keyword evidence="5" id="KW-0378">Hydrolase</keyword>
<organism evidence="8 9">
    <name type="scientific">Tanacetum coccineum</name>
    <dbReference type="NCBI Taxonomy" id="301880"/>
    <lineage>
        <taxon>Eukaryota</taxon>
        <taxon>Viridiplantae</taxon>
        <taxon>Streptophyta</taxon>
        <taxon>Embryophyta</taxon>
        <taxon>Tracheophyta</taxon>
        <taxon>Spermatophyta</taxon>
        <taxon>Magnoliopsida</taxon>
        <taxon>eudicotyledons</taxon>
        <taxon>Gunneridae</taxon>
        <taxon>Pentapetalae</taxon>
        <taxon>asterids</taxon>
        <taxon>campanulids</taxon>
        <taxon>Asterales</taxon>
        <taxon>Asteraceae</taxon>
        <taxon>Asteroideae</taxon>
        <taxon>Anthemideae</taxon>
        <taxon>Anthemidinae</taxon>
        <taxon>Tanacetum</taxon>
    </lineage>
</organism>
<evidence type="ECO:0000259" key="7">
    <source>
        <dbReference type="PROSITE" id="PS50879"/>
    </source>
</evidence>
<dbReference type="InterPro" id="IPR036397">
    <property type="entry name" value="RNaseH_sf"/>
</dbReference>
<dbReference type="InterPro" id="IPR002156">
    <property type="entry name" value="RNaseH_domain"/>
</dbReference>
<protein>
    <submittedName>
        <fullName evidence="8">Reverse transcriptase domain-containing protein</fullName>
    </submittedName>
</protein>
<reference evidence="8" key="1">
    <citation type="journal article" date="2022" name="Int. J. Mol. Sci.">
        <title>Draft Genome of Tanacetum Coccineum: Genomic Comparison of Closely Related Tanacetum-Family Plants.</title>
        <authorList>
            <person name="Yamashiro T."/>
            <person name="Shiraishi A."/>
            <person name="Nakayama K."/>
            <person name="Satake H."/>
        </authorList>
    </citation>
    <scope>NUCLEOTIDE SEQUENCE</scope>
</reference>
<keyword evidence="9" id="KW-1185">Reference proteome</keyword>
<dbReference type="Proteomes" id="UP001151760">
    <property type="component" value="Unassembled WGS sequence"/>
</dbReference>
<dbReference type="Gene3D" id="1.10.340.70">
    <property type="match status" value="1"/>
</dbReference>
<keyword evidence="6 8" id="KW-0695">RNA-directed DNA polymerase</keyword>
<evidence type="ECO:0000256" key="3">
    <source>
        <dbReference type="ARBA" id="ARBA00022722"/>
    </source>
</evidence>
<evidence type="ECO:0000256" key="6">
    <source>
        <dbReference type="ARBA" id="ARBA00022918"/>
    </source>
</evidence>
<dbReference type="Gene3D" id="3.30.420.10">
    <property type="entry name" value="Ribonuclease H-like superfamily/Ribonuclease H"/>
    <property type="match status" value="1"/>
</dbReference>
<name>A0ABQ5BAU6_9ASTR</name>
<dbReference type="PANTHER" id="PTHR48475">
    <property type="entry name" value="RIBONUCLEASE H"/>
    <property type="match status" value="1"/>
</dbReference>
<keyword evidence="2" id="KW-0548">Nucleotidyltransferase</keyword>
<evidence type="ECO:0000256" key="1">
    <source>
        <dbReference type="ARBA" id="ARBA00022679"/>
    </source>
</evidence>
<dbReference type="InterPro" id="IPR041373">
    <property type="entry name" value="RT_RNaseH"/>
</dbReference>
<dbReference type="Pfam" id="PF17921">
    <property type="entry name" value="Integrase_H2C2"/>
    <property type="match status" value="1"/>
</dbReference>
<keyword evidence="3" id="KW-0540">Nuclease</keyword>
<feature type="domain" description="RNase H type-1" evidence="7">
    <location>
        <begin position="138"/>
        <end position="267"/>
    </location>
</feature>
<proteinExistence type="predicted"/>
<evidence type="ECO:0000313" key="9">
    <source>
        <dbReference type="Proteomes" id="UP001151760"/>
    </source>
</evidence>
<dbReference type="InterPro" id="IPR012337">
    <property type="entry name" value="RNaseH-like_sf"/>
</dbReference>
<dbReference type="InterPro" id="IPR043502">
    <property type="entry name" value="DNA/RNA_pol_sf"/>
</dbReference>
<dbReference type="PANTHER" id="PTHR48475:SF2">
    <property type="entry name" value="RIBONUCLEASE H"/>
    <property type="match status" value="1"/>
</dbReference>
<keyword evidence="4" id="KW-0255">Endonuclease</keyword>
<dbReference type="SUPFAM" id="SSF56672">
    <property type="entry name" value="DNA/RNA polymerases"/>
    <property type="match status" value="1"/>
</dbReference>
<keyword evidence="1" id="KW-0808">Transferase</keyword>
<dbReference type="GO" id="GO:0003964">
    <property type="term" value="F:RNA-directed DNA polymerase activity"/>
    <property type="evidence" value="ECO:0007669"/>
    <property type="project" value="UniProtKB-KW"/>
</dbReference>
<dbReference type="EMBL" id="BQNB010013112">
    <property type="protein sequence ID" value="GJT11985.1"/>
    <property type="molecule type" value="Genomic_DNA"/>
</dbReference>
<comment type="caution">
    <text evidence="8">The sequence shown here is derived from an EMBL/GenBank/DDBJ whole genome shotgun (WGS) entry which is preliminary data.</text>
</comment>
<evidence type="ECO:0000256" key="5">
    <source>
        <dbReference type="ARBA" id="ARBA00022801"/>
    </source>
</evidence>